<dbReference type="InterPro" id="IPR014507">
    <property type="entry name" value="Baseplate_assembly_J_pred"/>
</dbReference>
<dbReference type="HOGENOM" id="CLU_046415_1_1_9"/>
<proteinExistence type="predicted"/>
<dbReference type="AlphaFoldDB" id="I0GRI6"/>
<dbReference type="eggNOG" id="COG3948">
    <property type="taxonomic scope" value="Bacteria"/>
</dbReference>
<dbReference type="InterPro" id="IPR052726">
    <property type="entry name" value="Phage_Baseplate_Hub"/>
</dbReference>
<feature type="domain" description="Baseplate J-like central" evidence="2">
    <location>
        <begin position="205"/>
        <end position="275"/>
    </location>
</feature>
<sequence length="372" mass="39487">MNNLNDITFVNADTNNVKTEVINLYEKVSGRTLAKGDPVRLFLESVADELAQLRSKLNYTGKMNLLAYAKGDFLDHLGVLVDTTRIPASAATTTLKVTLSAVQPSAVIIPVGTRVTTEDKTMFFATDRVLTIVAGQTEGTVSATCTDVGVSGNGYVPGQLMMIVDPVAYVDSIVNITTSAGGASTENDDAYRERIHEAPESFSCAGPAGAYEFWAKTASSLIVDVKVISPEPGHVNIYPLLADGEIPGDEILADVNEVCNDSKIRPLTDLVTVVAPTAISYDIELTYHIASDDAEQAGTIQAKVAEAVNDYVNWQRAKLGRDLDPSKLYQLIVAAGACKVTVTSPVMTSVDNTAVAVASDSRTVTYGGVADD</sequence>
<evidence type="ECO:0000313" key="4">
    <source>
        <dbReference type="Proteomes" id="UP000007887"/>
    </source>
</evidence>
<dbReference type="Pfam" id="PF26078">
    <property type="entry name" value="Baseplate_J_M"/>
    <property type="match status" value="1"/>
</dbReference>
<reference evidence="3 4" key="1">
    <citation type="submission" date="2011-10" db="EMBL/GenBank/DDBJ databases">
        <title>Whole genome sequence of Selenomonas ruminantium subsp. lactilytica TAM6421.</title>
        <authorList>
            <person name="Oguchi A."/>
            <person name="Ankai A."/>
            <person name="Kaneko J."/>
            <person name="Yamada-Narita S."/>
            <person name="Fukui S."/>
            <person name="Takahashi M."/>
            <person name="Onodera T."/>
            <person name="Kojima S."/>
            <person name="Fushimi T."/>
            <person name="Abe N."/>
            <person name="Kamio Y."/>
            <person name="Yamazaki S."/>
            <person name="Fujita N."/>
        </authorList>
    </citation>
    <scope>NUCLEOTIDE SEQUENCE [LARGE SCALE GENOMIC DNA]</scope>
    <source>
        <strain evidence="4">NBRC 103574 / TAM6421</strain>
    </source>
</reference>
<evidence type="ECO:0000259" key="1">
    <source>
        <dbReference type="Pfam" id="PF04865"/>
    </source>
</evidence>
<feature type="domain" description="Baseplate protein J-like barrel" evidence="1">
    <location>
        <begin position="97"/>
        <end position="182"/>
    </location>
</feature>
<dbReference type="PIRSF" id="PIRSF020481">
    <property type="entry name" value="BAP"/>
    <property type="match status" value="1"/>
</dbReference>
<dbReference type="RefSeq" id="WP_014424807.1">
    <property type="nucleotide sequence ID" value="NC_017068.1"/>
</dbReference>
<dbReference type="InterPro" id="IPR006949">
    <property type="entry name" value="Barrel_Baseplate_J-like"/>
</dbReference>
<dbReference type="Pfam" id="PF04865">
    <property type="entry name" value="Baseplate_J"/>
    <property type="match status" value="1"/>
</dbReference>
<evidence type="ECO:0000259" key="2">
    <source>
        <dbReference type="Pfam" id="PF26078"/>
    </source>
</evidence>
<dbReference type="OrthoDB" id="9793802at2"/>
<accession>I0GRI6</accession>
<organism evidence="3 4">
    <name type="scientific">Selenomonas ruminantium subsp. lactilytica (strain NBRC 103574 / TAM6421)</name>
    <dbReference type="NCBI Taxonomy" id="927704"/>
    <lineage>
        <taxon>Bacteria</taxon>
        <taxon>Bacillati</taxon>
        <taxon>Bacillota</taxon>
        <taxon>Negativicutes</taxon>
        <taxon>Selenomonadales</taxon>
        <taxon>Selenomonadaceae</taxon>
        <taxon>Selenomonas</taxon>
    </lineage>
</organism>
<gene>
    <name evidence="3" type="ordered locus">SELR_16650</name>
</gene>
<dbReference type="PATRIC" id="fig|927704.6.peg.1724"/>
<dbReference type="EMBL" id="AP012292">
    <property type="protein sequence ID" value="BAL83373.1"/>
    <property type="molecule type" value="Genomic_DNA"/>
</dbReference>
<dbReference type="KEGG" id="sri:SELR_16650"/>
<dbReference type="InterPro" id="IPR058531">
    <property type="entry name" value="Baseplate_J_M"/>
</dbReference>
<evidence type="ECO:0000313" key="3">
    <source>
        <dbReference type="EMBL" id="BAL83373.1"/>
    </source>
</evidence>
<dbReference type="PANTHER" id="PTHR35862:SF1">
    <property type="entry name" value="FELS-2 PROPHAGE PROTEIN"/>
    <property type="match status" value="1"/>
</dbReference>
<dbReference type="PANTHER" id="PTHR35862">
    <property type="entry name" value="FELS-2 PROPHAGE PROTEIN"/>
    <property type="match status" value="1"/>
</dbReference>
<name>I0GRI6_SELRL</name>
<protein>
    <submittedName>
        <fullName evidence="3">Putative baseplate protein</fullName>
    </submittedName>
</protein>
<dbReference type="Proteomes" id="UP000007887">
    <property type="component" value="Chromosome"/>
</dbReference>